<reference evidence="7" key="1">
    <citation type="submission" date="2021-04" db="EMBL/GenBank/DDBJ databases">
        <title>Genome seq and assembly of Streptomyces sp. RG38.</title>
        <authorList>
            <person name="Chhetri G."/>
        </authorList>
    </citation>
    <scope>NUCLEOTIDE SEQUENCE</scope>
    <source>
        <strain evidence="7">RG38</strain>
    </source>
</reference>
<keyword evidence="2" id="KW-0285">Flavoprotein</keyword>
<evidence type="ECO:0000313" key="7">
    <source>
        <dbReference type="EMBL" id="MBQ0827175.1"/>
    </source>
</evidence>
<proteinExistence type="inferred from homology"/>
<protein>
    <submittedName>
        <fullName evidence="7">FAD-binding oxidoreductase</fullName>
    </submittedName>
</protein>
<sequence>MTVLPAEATRPGTCADPDLAAVLDRVARIVGTDGVTLPAEETNGTEAGPLGPNAGTYRSRRLHAVVRPRTAEEVRRVVESFADGRTAARLHTHSTGGNWGLGSREPAQDGAVVLDLRGLDRVRDIDVAAGWAVLEPGVTQARLARLLRGTERMLNVTASSAHTSVVGNALDRGVGLRHQRVEDLTGLEIVLPNGELIRVGWWPEPGRPTPVYTHGLGPSLVQLFVQSSLGVVTAATVRLLPRPDALRVIRLNFGPDTVESATAEIRRWVSQGLTRGVVKIYNEAAAKAYGSPPGQYLAHVCVDGTPEAVDALSGIVTVEAVTSGLFSAVSDTDAGDPAADNHDIAVRVERAYAGDPDPTDTLFEAKTGHPAARLDEEGGFLFFLPLVPFTGPALARAHHLIEQVRAETGTRCGATFNALDADLVDCVVTMRFPRTETEADRAHRTLDRLYELFTAEGFLPYRLDIEHTEWADRLTPGTGARDFARFLKTAVDPHRIIAPGRYA</sequence>
<evidence type="ECO:0000256" key="4">
    <source>
        <dbReference type="ARBA" id="ARBA00023002"/>
    </source>
</evidence>
<dbReference type="PANTHER" id="PTHR11748">
    <property type="entry name" value="D-LACTATE DEHYDROGENASE"/>
    <property type="match status" value="1"/>
</dbReference>
<dbReference type="GO" id="GO:0008720">
    <property type="term" value="F:D-lactate dehydrogenase (NAD+) activity"/>
    <property type="evidence" value="ECO:0007669"/>
    <property type="project" value="TreeGrafter"/>
</dbReference>
<dbReference type="InterPro" id="IPR016164">
    <property type="entry name" value="FAD-linked_Oxase-like_C"/>
</dbReference>
<evidence type="ECO:0000256" key="5">
    <source>
        <dbReference type="SAM" id="MobiDB-lite"/>
    </source>
</evidence>
<evidence type="ECO:0000259" key="6">
    <source>
        <dbReference type="PROSITE" id="PS51387"/>
    </source>
</evidence>
<accession>A0A940XEX2</accession>
<dbReference type="PROSITE" id="PS51387">
    <property type="entry name" value="FAD_PCMH"/>
    <property type="match status" value="1"/>
</dbReference>
<organism evidence="7 8">
    <name type="scientific">Streptomyces tagetis</name>
    <dbReference type="NCBI Taxonomy" id="2820809"/>
    <lineage>
        <taxon>Bacteria</taxon>
        <taxon>Bacillati</taxon>
        <taxon>Actinomycetota</taxon>
        <taxon>Actinomycetes</taxon>
        <taxon>Kitasatosporales</taxon>
        <taxon>Streptomycetaceae</taxon>
        <taxon>Streptomyces</taxon>
    </lineage>
</organism>
<dbReference type="InterPro" id="IPR016167">
    <property type="entry name" value="FAD-bd_PCMH_sub1"/>
</dbReference>
<dbReference type="PANTHER" id="PTHR11748:SF111">
    <property type="entry name" value="D-LACTATE DEHYDROGENASE, MITOCHONDRIAL-RELATED"/>
    <property type="match status" value="1"/>
</dbReference>
<dbReference type="InterPro" id="IPR016166">
    <property type="entry name" value="FAD-bd_PCMH"/>
</dbReference>
<evidence type="ECO:0000313" key="8">
    <source>
        <dbReference type="Proteomes" id="UP000677875"/>
    </source>
</evidence>
<dbReference type="SUPFAM" id="SSF55103">
    <property type="entry name" value="FAD-linked oxidases, C-terminal domain"/>
    <property type="match status" value="1"/>
</dbReference>
<dbReference type="EMBL" id="JAGPNL010000002">
    <property type="protein sequence ID" value="MBQ0827175.1"/>
    <property type="molecule type" value="Genomic_DNA"/>
</dbReference>
<dbReference type="SUPFAM" id="SSF56176">
    <property type="entry name" value="FAD-binding/transporter-associated domain-like"/>
    <property type="match status" value="1"/>
</dbReference>
<dbReference type="AlphaFoldDB" id="A0A940XEX2"/>
<evidence type="ECO:0000256" key="1">
    <source>
        <dbReference type="ARBA" id="ARBA00008000"/>
    </source>
</evidence>
<comment type="caution">
    <text evidence="7">The sequence shown here is derived from an EMBL/GenBank/DDBJ whole genome shotgun (WGS) entry which is preliminary data.</text>
</comment>
<dbReference type="InterPro" id="IPR016170">
    <property type="entry name" value="Cytok_DH_C_sf"/>
</dbReference>
<comment type="similarity">
    <text evidence="1">Belongs to the FAD-binding oxidoreductase/transferase type 4 family.</text>
</comment>
<dbReference type="Gene3D" id="3.40.462.10">
    <property type="entry name" value="FAD-linked oxidases, C-terminal domain"/>
    <property type="match status" value="1"/>
</dbReference>
<dbReference type="GO" id="GO:0004458">
    <property type="term" value="F:D-lactate dehydrogenase (cytochrome) activity"/>
    <property type="evidence" value="ECO:0007669"/>
    <property type="project" value="TreeGrafter"/>
</dbReference>
<feature type="region of interest" description="Disordered" evidence="5">
    <location>
        <begin position="37"/>
        <end position="56"/>
    </location>
</feature>
<keyword evidence="8" id="KW-1185">Reference proteome</keyword>
<dbReference type="Gene3D" id="3.30.465.10">
    <property type="match status" value="1"/>
</dbReference>
<dbReference type="GO" id="GO:1903457">
    <property type="term" value="P:lactate catabolic process"/>
    <property type="evidence" value="ECO:0007669"/>
    <property type="project" value="TreeGrafter"/>
</dbReference>
<gene>
    <name evidence="7" type="ORF">J5Y05_11705</name>
</gene>
<keyword evidence="4" id="KW-0560">Oxidoreductase</keyword>
<name>A0A940XEX2_9ACTN</name>
<dbReference type="Proteomes" id="UP000677875">
    <property type="component" value="Unassembled WGS sequence"/>
</dbReference>
<dbReference type="InterPro" id="IPR016169">
    <property type="entry name" value="FAD-bd_PCMH_sub2"/>
</dbReference>
<dbReference type="GO" id="GO:0071949">
    <property type="term" value="F:FAD binding"/>
    <property type="evidence" value="ECO:0007669"/>
    <property type="project" value="InterPro"/>
</dbReference>
<evidence type="ECO:0000256" key="3">
    <source>
        <dbReference type="ARBA" id="ARBA00022827"/>
    </source>
</evidence>
<dbReference type="InterPro" id="IPR036318">
    <property type="entry name" value="FAD-bd_PCMH-like_sf"/>
</dbReference>
<dbReference type="InterPro" id="IPR006094">
    <property type="entry name" value="Oxid_FAD_bind_N"/>
</dbReference>
<feature type="domain" description="FAD-binding PCMH-type" evidence="6">
    <location>
        <begin position="57"/>
        <end position="242"/>
    </location>
</feature>
<evidence type="ECO:0000256" key="2">
    <source>
        <dbReference type="ARBA" id="ARBA00022630"/>
    </source>
</evidence>
<dbReference type="RefSeq" id="WP_210871242.1">
    <property type="nucleotide sequence ID" value="NZ_JAGPNL010000002.1"/>
</dbReference>
<dbReference type="Gene3D" id="3.30.43.10">
    <property type="entry name" value="Uridine Diphospho-n-acetylenolpyruvylglucosamine Reductase, domain 2"/>
    <property type="match status" value="1"/>
</dbReference>
<keyword evidence="3" id="KW-0274">FAD</keyword>
<dbReference type="Pfam" id="PF01565">
    <property type="entry name" value="FAD_binding_4"/>
    <property type="match status" value="1"/>
</dbReference>